<dbReference type="EMBL" id="LGAA01000043">
    <property type="protein sequence ID" value="KPD01759.1"/>
    <property type="molecule type" value="Genomic_DNA"/>
</dbReference>
<dbReference type="InterPro" id="IPR027417">
    <property type="entry name" value="P-loop_NTPase"/>
</dbReference>
<evidence type="ECO:0000313" key="2">
    <source>
        <dbReference type="Proteomes" id="UP000053226"/>
    </source>
</evidence>
<dbReference type="GO" id="GO:0004017">
    <property type="term" value="F:AMP kinase activity"/>
    <property type="evidence" value="ECO:0007669"/>
    <property type="project" value="UniProtKB-EC"/>
</dbReference>
<name>A0A0N0Z6J8_9GAMM</name>
<dbReference type="Proteomes" id="UP000053226">
    <property type="component" value="Unassembled WGS sequence"/>
</dbReference>
<reference evidence="1 2" key="1">
    <citation type="submission" date="2015-07" db="EMBL/GenBank/DDBJ databases">
        <title>ATOL: Assembling a taxonomically balanced genome-scale reconstruction of the evolutionary history of the Enterobacteriaceae.</title>
        <authorList>
            <person name="Plunkett G.III."/>
            <person name="Neeno-Eckwall E.C."/>
            <person name="Glasner J.D."/>
            <person name="Perna N.T."/>
        </authorList>
    </citation>
    <scope>NUCLEOTIDE SEQUENCE [LARGE SCALE GENOMIC DNA]</scope>
    <source>
        <strain evidence="1 2">ATCC 35017</strain>
    </source>
</reference>
<sequence length="47" mass="5087">MVEYHQQTAPLIGYYSAEAANGKTKYVKLDGTQSVAAVRAELETILG</sequence>
<accession>A0A0N0Z6J8</accession>
<dbReference type="Gene3D" id="3.40.50.300">
    <property type="entry name" value="P-loop containing nucleotide triphosphate hydrolases"/>
    <property type="match status" value="1"/>
</dbReference>
<keyword evidence="2" id="KW-1185">Reference proteome</keyword>
<dbReference type="AlphaFoldDB" id="A0A0N0Z6J8"/>
<gene>
    <name evidence="1" type="ORF">M992_2865</name>
</gene>
<dbReference type="EC" id="2.7.4.3" evidence="1"/>
<evidence type="ECO:0000313" key="1">
    <source>
        <dbReference type="EMBL" id="KPD01759.1"/>
    </source>
</evidence>
<comment type="caution">
    <text evidence="1">The sequence shown here is derived from an EMBL/GenBank/DDBJ whole genome shotgun (WGS) entry which is preliminary data.</text>
</comment>
<proteinExistence type="predicted"/>
<keyword evidence="1" id="KW-0418">Kinase</keyword>
<protein>
    <submittedName>
        <fullName evidence="1">Adenylate kinase</fullName>
        <ecNumber evidence="1">2.7.4.3</ecNumber>
    </submittedName>
</protein>
<keyword evidence="1" id="KW-0808">Transferase</keyword>
<organism evidence="1 2">
    <name type="scientific">Moellerella wisconsensis ATCC 35017</name>
    <dbReference type="NCBI Taxonomy" id="1354267"/>
    <lineage>
        <taxon>Bacteria</taxon>
        <taxon>Pseudomonadati</taxon>
        <taxon>Pseudomonadota</taxon>
        <taxon>Gammaproteobacteria</taxon>
        <taxon>Enterobacterales</taxon>
        <taxon>Morganellaceae</taxon>
        <taxon>Moellerella</taxon>
    </lineage>
</organism>